<evidence type="ECO:0000313" key="5">
    <source>
        <dbReference type="EMBL" id="MBZ4039351.1"/>
    </source>
</evidence>
<feature type="domain" description="PDZ" evidence="4">
    <location>
        <begin position="64"/>
        <end position="133"/>
    </location>
</feature>
<feature type="compositionally biased region" description="Pro residues" evidence="2">
    <location>
        <begin position="322"/>
        <end position="366"/>
    </location>
</feature>
<dbReference type="Proteomes" id="UP001430954">
    <property type="component" value="Unassembled WGS sequence"/>
</dbReference>
<sequence length="366" mass="38745">MNRPRIHATLLAAALAAALGGVAQADTPAPPADERELQLAREELERAARRVAKLSGETQLEMKRVMEHRLERRPVLGVVLSADDTRGVRLAAVTPGSAAADAGLRTGDRVVSIDGQAVAGADADQRVASARDALSGLSVDRAVQVGYERDGKSARVSVTPRLSAPLAMFHGEGKEFEFEFDHAQVRRAVEAAHAAVAPQIRQEIIRLSEPCEGDDCRAPMVWEAFRWSGLNLASVDPQLGRYFGTDRGVLVLSSGPELHGLQPGDVIRRVDGTAVATPRDAMAALRGKAAGSQVEIDYLRDRREASARITVPEAVRALALPAAPPPPPRPPRPPQPPRPTAPDAPPPPAAPDAPPPPAPPSPVGMI</sequence>
<accession>A0ABS7T648</accession>
<feature type="region of interest" description="Disordered" evidence="2">
    <location>
        <begin position="318"/>
        <end position="366"/>
    </location>
</feature>
<gene>
    <name evidence="5" type="ORF">K6753_07375</name>
</gene>
<dbReference type="Gene3D" id="2.30.42.10">
    <property type="match status" value="2"/>
</dbReference>
<evidence type="ECO:0000259" key="4">
    <source>
        <dbReference type="PROSITE" id="PS50106"/>
    </source>
</evidence>
<dbReference type="PANTHER" id="PTHR42837">
    <property type="entry name" value="REGULATOR OF SIGMA-E PROTEASE RSEP"/>
    <property type="match status" value="1"/>
</dbReference>
<feature type="chain" id="PRO_5046151286" evidence="3">
    <location>
        <begin position="26"/>
        <end position="366"/>
    </location>
</feature>
<keyword evidence="3" id="KW-0732">Signal</keyword>
<dbReference type="SMART" id="SM00228">
    <property type="entry name" value="PDZ"/>
    <property type="match status" value="2"/>
</dbReference>
<comment type="caution">
    <text evidence="5">The sequence shown here is derived from an EMBL/GenBank/DDBJ whole genome shotgun (WGS) entry which is preliminary data.</text>
</comment>
<evidence type="ECO:0000313" key="6">
    <source>
        <dbReference type="Proteomes" id="UP001430954"/>
    </source>
</evidence>
<dbReference type="PROSITE" id="PS50106">
    <property type="entry name" value="PDZ"/>
    <property type="match status" value="1"/>
</dbReference>
<dbReference type="SUPFAM" id="SSF50156">
    <property type="entry name" value="PDZ domain-like"/>
    <property type="match status" value="2"/>
</dbReference>
<evidence type="ECO:0000256" key="2">
    <source>
        <dbReference type="SAM" id="MobiDB-lite"/>
    </source>
</evidence>
<dbReference type="InterPro" id="IPR004387">
    <property type="entry name" value="Pept_M50_Zn"/>
</dbReference>
<dbReference type="Pfam" id="PF13180">
    <property type="entry name" value="PDZ_2"/>
    <property type="match status" value="2"/>
</dbReference>
<evidence type="ECO:0000256" key="1">
    <source>
        <dbReference type="ARBA" id="ARBA00001947"/>
    </source>
</evidence>
<dbReference type="EMBL" id="JAINZW010000003">
    <property type="protein sequence ID" value="MBZ4039351.1"/>
    <property type="molecule type" value="Genomic_DNA"/>
</dbReference>
<feature type="signal peptide" evidence="3">
    <location>
        <begin position="1"/>
        <end position="25"/>
    </location>
</feature>
<dbReference type="RefSeq" id="WP_223675794.1">
    <property type="nucleotide sequence ID" value="NZ_JAINZW010000003.1"/>
</dbReference>
<protein>
    <submittedName>
        <fullName evidence="5">PDZ domain-containing protein</fullName>
    </submittedName>
</protein>
<organism evidence="5 6">
    <name type="scientific">Novilysobacter selenitireducens</name>
    <dbReference type="NCBI Taxonomy" id="2872639"/>
    <lineage>
        <taxon>Bacteria</taxon>
        <taxon>Pseudomonadati</taxon>
        <taxon>Pseudomonadota</taxon>
        <taxon>Gammaproteobacteria</taxon>
        <taxon>Lysobacterales</taxon>
        <taxon>Lysobacteraceae</taxon>
        <taxon>Novilysobacter</taxon>
    </lineage>
</organism>
<name>A0ABS7T648_9GAMM</name>
<evidence type="ECO:0000256" key="3">
    <source>
        <dbReference type="SAM" id="SignalP"/>
    </source>
</evidence>
<keyword evidence="6" id="KW-1185">Reference proteome</keyword>
<comment type="cofactor">
    <cofactor evidence="1">
        <name>Zn(2+)</name>
        <dbReference type="ChEBI" id="CHEBI:29105"/>
    </cofactor>
</comment>
<dbReference type="InterPro" id="IPR036034">
    <property type="entry name" value="PDZ_sf"/>
</dbReference>
<dbReference type="PANTHER" id="PTHR42837:SF2">
    <property type="entry name" value="MEMBRANE METALLOPROTEASE ARASP2, CHLOROPLASTIC-RELATED"/>
    <property type="match status" value="1"/>
</dbReference>
<reference evidence="5 6" key="1">
    <citation type="submission" date="2021-09" db="EMBL/GenBank/DDBJ databases">
        <title>Lysobacter sp. 13A isolated from the river sediment.</title>
        <authorList>
            <person name="Liu H."/>
            <person name="Li S."/>
            <person name="Mao S."/>
        </authorList>
    </citation>
    <scope>NUCLEOTIDE SEQUENCE [LARGE SCALE GENOMIC DNA]</scope>
    <source>
        <strain evidence="5 6">13A</strain>
    </source>
</reference>
<dbReference type="InterPro" id="IPR001478">
    <property type="entry name" value="PDZ"/>
</dbReference>
<proteinExistence type="predicted"/>